<accession>A0A9D1TP32</accession>
<dbReference type="InterPro" id="IPR050366">
    <property type="entry name" value="BP-dependent_transpt_permease"/>
</dbReference>
<organism evidence="9 10">
    <name type="scientific">Candidatus Ornithospirochaeta avicola</name>
    <dbReference type="NCBI Taxonomy" id="2840896"/>
    <lineage>
        <taxon>Bacteria</taxon>
        <taxon>Pseudomonadati</taxon>
        <taxon>Spirochaetota</taxon>
        <taxon>Spirochaetia</taxon>
        <taxon>Spirochaetales</taxon>
        <taxon>Spirochaetaceae</taxon>
        <taxon>Spirochaetaceae incertae sedis</taxon>
        <taxon>Candidatus Ornithospirochaeta</taxon>
    </lineage>
</organism>
<dbReference type="AlphaFoldDB" id="A0A9D1TP32"/>
<dbReference type="PROSITE" id="PS50928">
    <property type="entry name" value="ABC_TM1"/>
    <property type="match status" value="1"/>
</dbReference>
<evidence type="ECO:0000259" key="8">
    <source>
        <dbReference type="PROSITE" id="PS50928"/>
    </source>
</evidence>
<keyword evidence="3" id="KW-1003">Cell membrane</keyword>
<dbReference type="InterPro" id="IPR000515">
    <property type="entry name" value="MetI-like"/>
</dbReference>
<feature type="transmembrane region" description="Helical" evidence="7">
    <location>
        <begin position="236"/>
        <end position="255"/>
    </location>
</feature>
<dbReference type="Pfam" id="PF12911">
    <property type="entry name" value="OppC_N"/>
    <property type="match status" value="1"/>
</dbReference>
<dbReference type="PANTHER" id="PTHR43386">
    <property type="entry name" value="OLIGOPEPTIDE TRANSPORT SYSTEM PERMEASE PROTEIN APPC"/>
    <property type="match status" value="1"/>
</dbReference>
<comment type="subcellular location">
    <subcellularLocation>
        <location evidence="1 7">Cell membrane</location>
        <topology evidence="1 7">Multi-pass membrane protein</topology>
    </subcellularLocation>
</comment>
<name>A0A9D1TP32_9SPIO</name>
<dbReference type="EMBL" id="DXHU01000017">
    <property type="protein sequence ID" value="HIV99030.1"/>
    <property type="molecule type" value="Genomic_DNA"/>
</dbReference>
<evidence type="ECO:0000256" key="5">
    <source>
        <dbReference type="ARBA" id="ARBA00022989"/>
    </source>
</evidence>
<feature type="transmembrane region" description="Helical" evidence="7">
    <location>
        <begin position="344"/>
        <end position="367"/>
    </location>
</feature>
<keyword evidence="6 7" id="KW-0472">Membrane</keyword>
<dbReference type="Proteomes" id="UP000823936">
    <property type="component" value="Unassembled WGS sequence"/>
</dbReference>
<evidence type="ECO:0000256" key="7">
    <source>
        <dbReference type="RuleBase" id="RU363032"/>
    </source>
</evidence>
<keyword evidence="2 7" id="KW-0813">Transport</keyword>
<feature type="transmembrane region" description="Helical" evidence="7">
    <location>
        <begin position="286"/>
        <end position="308"/>
    </location>
</feature>
<evidence type="ECO:0000313" key="10">
    <source>
        <dbReference type="Proteomes" id="UP000823936"/>
    </source>
</evidence>
<feature type="transmembrane region" description="Helical" evidence="7">
    <location>
        <begin position="208"/>
        <end position="230"/>
    </location>
</feature>
<reference evidence="9" key="1">
    <citation type="journal article" date="2021" name="PeerJ">
        <title>Extensive microbial diversity within the chicken gut microbiome revealed by metagenomics and culture.</title>
        <authorList>
            <person name="Gilroy R."/>
            <person name="Ravi A."/>
            <person name="Getino M."/>
            <person name="Pursley I."/>
            <person name="Horton D.L."/>
            <person name="Alikhan N.F."/>
            <person name="Baker D."/>
            <person name="Gharbi K."/>
            <person name="Hall N."/>
            <person name="Watson M."/>
            <person name="Adriaenssens E.M."/>
            <person name="Foster-Nyarko E."/>
            <person name="Jarju S."/>
            <person name="Secka A."/>
            <person name="Antonio M."/>
            <person name="Oren A."/>
            <person name="Chaudhuri R.R."/>
            <person name="La Ragione R."/>
            <person name="Hildebrand F."/>
            <person name="Pallen M.J."/>
        </authorList>
    </citation>
    <scope>NUCLEOTIDE SEQUENCE</scope>
    <source>
        <strain evidence="9">Gambia11-129</strain>
    </source>
</reference>
<evidence type="ECO:0000256" key="6">
    <source>
        <dbReference type="ARBA" id="ARBA00023136"/>
    </source>
</evidence>
<dbReference type="Gene3D" id="1.10.3720.10">
    <property type="entry name" value="MetI-like"/>
    <property type="match status" value="1"/>
</dbReference>
<dbReference type="CDD" id="cd06261">
    <property type="entry name" value="TM_PBP2"/>
    <property type="match status" value="1"/>
</dbReference>
<comment type="similarity">
    <text evidence="7">Belongs to the binding-protein-dependent transport system permease family.</text>
</comment>
<feature type="transmembrane region" description="Helical" evidence="7">
    <location>
        <begin position="56"/>
        <end position="78"/>
    </location>
</feature>
<evidence type="ECO:0000256" key="4">
    <source>
        <dbReference type="ARBA" id="ARBA00022692"/>
    </source>
</evidence>
<keyword evidence="4 7" id="KW-0812">Transmembrane</keyword>
<dbReference type="PANTHER" id="PTHR43386:SF1">
    <property type="entry name" value="D,D-DIPEPTIDE TRANSPORT SYSTEM PERMEASE PROTEIN DDPC-RELATED"/>
    <property type="match status" value="1"/>
</dbReference>
<comment type="caution">
    <text evidence="9">The sequence shown here is derived from an EMBL/GenBank/DDBJ whole genome shotgun (WGS) entry which is preliminary data.</text>
</comment>
<dbReference type="Pfam" id="PF00528">
    <property type="entry name" value="BPD_transp_1"/>
    <property type="match status" value="1"/>
</dbReference>
<evidence type="ECO:0000256" key="2">
    <source>
        <dbReference type="ARBA" id="ARBA00022448"/>
    </source>
</evidence>
<dbReference type="SUPFAM" id="SSF161098">
    <property type="entry name" value="MetI-like"/>
    <property type="match status" value="1"/>
</dbReference>
<evidence type="ECO:0000256" key="1">
    <source>
        <dbReference type="ARBA" id="ARBA00004651"/>
    </source>
</evidence>
<dbReference type="GO" id="GO:0055085">
    <property type="term" value="P:transmembrane transport"/>
    <property type="evidence" value="ECO:0007669"/>
    <property type="project" value="InterPro"/>
</dbReference>
<dbReference type="InterPro" id="IPR035906">
    <property type="entry name" value="MetI-like_sf"/>
</dbReference>
<keyword evidence="5 7" id="KW-1133">Transmembrane helix</keyword>
<gene>
    <name evidence="9" type="ORF">IAB12_04560</name>
</gene>
<dbReference type="GO" id="GO:0005886">
    <property type="term" value="C:plasma membrane"/>
    <property type="evidence" value="ECO:0007669"/>
    <property type="project" value="UniProtKB-SubCell"/>
</dbReference>
<feature type="domain" description="ABC transmembrane type-1" evidence="8">
    <location>
        <begin position="166"/>
        <end position="364"/>
    </location>
</feature>
<proteinExistence type="inferred from homology"/>
<evidence type="ECO:0000256" key="3">
    <source>
        <dbReference type="ARBA" id="ARBA00022475"/>
    </source>
</evidence>
<sequence length="377" mass="42551">MDEMNKEKLSAEMREEDVRIEEKVTMKSNLDEDYEENQVFMTPGQMVMRRFFRNKLAVVGIAALLLMALFCFAGPLFYPYSETEIFYKSEAVNEKTGDYDYFRRVQTVNENGITLNRYINLNTGEYISEELSKSIIVDVRAVPSSSHILGTNEMGQDMFARLMYGGRISLMVGFIVVIVEIVIGTLMGGLAGYYGGKIDMLIMRIVEIFQSIPFIPLMLIVSSFLVSMRVSPSSKIYYTMLIMGLIFWAGFARMIRGSLLQIREMEYMQAAEATGIRPMRKILKHMIPNVMPIIIVMSTMDLGAIILMESTMSFLGIGVGAPYASWGNMVSAVNSTIVMRSCPYLWIPPGVCILITVVAFNFVGDGLRDAFDPKMKR</sequence>
<dbReference type="InterPro" id="IPR025966">
    <property type="entry name" value="OppC_N"/>
</dbReference>
<feature type="transmembrane region" description="Helical" evidence="7">
    <location>
        <begin position="168"/>
        <end position="196"/>
    </location>
</feature>
<reference evidence="9" key="2">
    <citation type="submission" date="2021-04" db="EMBL/GenBank/DDBJ databases">
        <authorList>
            <person name="Gilroy R."/>
        </authorList>
    </citation>
    <scope>NUCLEOTIDE SEQUENCE</scope>
    <source>
        <strain evidence="9">Gambia11-129</strain>
    </source>
</reference>
<protein>
    <submittedName>
        <fullName evidence="9">ABC transporter permease</fullName>
    </submittedName>
</protein>
<evidence type="ECO:0000313" key="9">
    <source>
        <dbReference type="EMBL" id="HIV99030.1"/>
    </source>
</evidence>